<feature type="domain" description="Protein kinase" evidence="9">
    <location>
        <begin position="1"/>
        <end position="244"/>
    </location>
</feature>
<evidence type="ECO:0000256" key="5">
    <source>
        <dbReference type="PROSITE-ProRule" id="PRU00221"/>
    </source>
</evidence>
<organism evidence="10 11">
    <name type="scientific">Frankia nepalensis</name>
    <dbReference type="NCBI Taxonomy" id="1836974"/>
    <lineage>
        <taxon>Bacteria</taxon>
        <taxon>Bacillati</taxon>
        <taxon>Actinomycetota</taxon>
        <taxon>Actinomycetes</taxon>
        <taxon>Frankiales</taxon>
        <taxon>Frankiaceae</taxon>
        <taxon>Frankia</taxon>
    </lineage>
</organism>
<dbReference type="InterPro" id="IPR017441">
    <property type="entry name" value="Protein_kinase_ATP_BS"/>
</dbReference>
<dbReference type="Gene3D" id="3.30.200.20">
    <property type="entry name" value="Phosphorylase Kinase, domain 1"/>
    <property type="match status" value="1"/>
</dbReference>
<protein>
    <submittedName>
        <fullName evidence="10">Protein kinase</fullName>
    </submittedName>
</protein>
<dbReference type="PROSITE" id="PS00107">
    <property type="entry name" value="PROTEIN_KINASE_ATP"/>
    <property type="match status" value="1"/>
</dbReference>
<dbReference type="Gene3D" id="2.130.10.10">
    <property type="entry name" value="YVTN repeat-like/Quinoprotein amine dehydrogenase"/>
    <property type="match status" value="2"/>
</dbReference>
<evidence type="ECO:0000256" key="7">
    <source>
        <dbReference type="SAM" id="MobiDB-lite"/>
    </source>
</evidence>
<evidence type="ECO:0000313" key="11">
    <source>
        <dbReference type="Proteomes" id="UP000604475"/>
    </source>
</evidence>
<dbReference type="PROSITE" id="PS50082">
    <property type="entry name" value="WD_REPEATS_2"/>
    <property type="match status" value="3"/>
</dbReference>
<dbReference type="Pfam" id="PF00069">
    <property type="entry name" value="Pkinase"/>
    <property type="match status" value="1"/>
</dbReference>
<feature type="repeat" description="WD" evidence="5">
    <location>
        <begin position="427"/>
        <end position="456"/>
    </location>
</feature>
<reference evidence="10" key="1">
    <citation type="submission" date="2020-12" db="EMBL/GenBank/DDBJ databases">
        <title>Genomic characterization of non-nitrogen-fixing Frankia strains.</title>
        <authorList>
            <person name="Carlos-Shanley C."/>
            <person name="Guerra T."/>
            <person name="Hahn D."/>
        </authorList>
    </citation>
    <scope>NUCLEOTIDE SEQUENCE</scope>
    <source>
        <strain evidence="10">CN6</strain>
    </source>
</reference>
<name>A0A937UQV9_9ACTN</name>
<evidence type="ECO:0000313" key="10">
    <source>
        <dbReference type="EMBL" id="MBL7627121.1"/>
    </source>
</evidence>
<feature type="repeat" description="WD" evidence="5">
    <location>
        <begin position="651"/>
        <end position="692"/>
    </location>
</feature>
<dbReference type="SMART" id="SM00220">
    <property type="entry name" value="S_TKc"/>
    <property type="match status" value="1"/>
</dbReference>
<dbReference type="Gene3D" id="1.10.510.10">
    <property type="entry name" value="Transferase(Phosphotransferase) domain 1"/>
    <property type="match status" value="1"/>
</dbReference>
<dbReference type="SUPFAM" id="SSF56112">
    <property type="entry name" value="Protein kinase-like (PK-like)"/>
    <property type="match status" value="1"/>
</dbReference>
<dbReference type="InterPro" id="IPR011047">
    <property type="entry name" value="Quinoprotein_ADH-like_sf"/>
</dbReference>
<dbReference type="EMBL" id="JAEACQ010000156">
    <property type="protein sequence ID" value="MBL7627121.1"/>
    <property type="molecule type" value="Genomic_DNA"/>
</dbReference>
<dbReference type="PROSITE" id="PS00108">
    <property type="entry name" value="PROTEIN_KINASE_ST"/>
    <property type="match status" value="1"/>
</dbReference>
<evidence type="ECO:0000256" key="2">
    <source>
        <dbReference type="ARBA" id="ARBA00022741"/>
    </source>
</evidence>
<keyword evidence="8" id="KW-0812">Transmembrane</keyword>
<dbReference type="PANTHER" id="PTHR43289:SF34">
    <property type="entry name" value="SERINE_THREONINE-PROTEIN KINASE YBDM-RELATED"/>
    <property type="match status" value="1"/>
</dbReference>
<keyword evidence="1" id="KW-0808">Transferase</keyword>
<dbReference type="SMART" id="SM00320">
    <property type="entry name" value="WD40"/>
    <property type="match status" value="8"/>
</dbReference>
<proteinExistence type="predicted"/>
<evidence type="ECO:0000259" key="9">
    <source>
        <dbReference type="PROSITE" id="PS50011"/>
    </source>
</evidence>
<evidence type="ECO:0000256" key="1">
    <source>
        <dbReference type="ARBA" id="ARBA00022679"/>
    </source>
</evidence>
<feature type="region of interest" description="Disordered" evidence="7">
    <location>
        <begin position="252"/>
        <end position="282"/>
    </location>
</feature>
<feature type="repeat" description="WD" evidence="5">
    <location>
        <begin position="697"/>
        <end position="738"/>
    </location>
</feature>
<feature type="binding site" evidence="6">
    <location>
        <position position="26"/>
    </location>
    <ligand>
        <name>ATP</name>
        <dbReference type="ChEBI" id="CHEBI:30616"/>
    </ligand>
</feature>
<dbReference type="Pfam" id="PF00400">
    <property type="entry name" value="WD40"/>
    <property type="match status" value="2"/>
</dbReference>
<keyword evidence="8" id="KW-0472">Membrane</keyword>
<dbReference type="InterPro" id="IPR000719">
    <property type="entry name" value="Prot_kinase_dom"/>
</dbReference>
<dbReference type="SUPFAM" id="SSF50998">
    <property type="entry name" value="Quinoprotein alcohol dehydrogenase-like"/>
    <property type="match status" value="1"/>
</dbReference>
<dbReference type="InterPro" id="IPR008271">
    <property type="entry name" value="Ser/Thr_kinase_AS"/>
</dbReference>
<evidence type="ECO:0000256" key="6">
    <source>
        <dbReference type="PROSITE-ProRule" id="PRU10141"/>
    </source>
</evidence>
<keyword evidence="5" id="KW-0853">WD repeat</keyword>
<keyword evidence="8" id="KW-1133">Transmembrane helix</keyword>
<accession>A0A937UQV9</accession>
<keyword evidence="4 6" id="KW-0067">ATP-binding</keyword>
<evidence type="ECO:0000256" key="4">
    <source>
        <dbReference type="ARBA" id="ARBA00022840"/>
    </source>
</evidence>
<comment type="caution">
    <text evidence="10">The sequence shown here is derived from an EMBL/GenBank/DDBJ whole genome shotgun (WGS) entry which is preliminary data.</text>
</comment>
<sequence length="814" mass="85356">MGVLGEGGFGRVFLGRSPEDRQVAVKVAKTERAADPEFRRMFHREVRLARLVPQFCTAVVLDSGEEGGRPYLVTEFVDGPTLRDHIRDHGPLTSARLTRVAVAIANALVAIHGVGMVHRDLKPGNVLLSPDGPLVIDFGIAAALGGTARFADQVTPGFLAPEQVEWNQPVGPPADVFAWGAVVAYAATGQHPYGTGGPEAFLFRVVHEEPDLTGVPDPLRAIVADAMRRDPAARPTAAALHDRLIEATTAPAVTGRSGDPATLDAVVRPGPVNSGGPPAKGRGRRWAVLALVAAVIGVAVLVPLAGWWPAGDRTLATEERPSAAHQLVVAARRAEDPELAFRLALAAYRTDPSREAALSLLAAADRSDLTAATLTSRTGAIDTFGFSPDGQLLTADKDSTELWDTSVRGAADTSLATFAAGTYSWTFSPDGSRLVTTGPTGALRLWDTSRRAAVTNSLATFDETNFGGFSPDGALLATDGDRFPGERAVHLWDISVGPVATDRPLATVADSRFGGFSPDGSMFATIKDDTVELWDTPARDADASLRLRASLVGVPDLVGGVVFSPDSSLIVAHINGEDTVWVWSTRVSAGVTTSPLTSFTSGLPIFYDAVFSPDSSLVAVISGPGPQSLDRAVRLWDLPTRGRTAGPHANLIGHAEGVGGVVFSPDGTLIATAGEDDVVMLWDPATRDTNDSPLATFTGHPGGFTDLAFSSDGALLATAGADGAIRLWDTSAQGTQSVPLVALPGRASEDAAVLPTSDGLLTATAADNGAVVLWDLDPARLAERSCGDPIRWLDEREWREAVRDLPYQPPCGSS</sequence>
<dbReference type="InterPro" id="IPR011009">
    <property type="entry name" value="Kinase-like_dom_sf"/>
</dbReference>
<dbReference type="PROSITE" id="PS50294">
    <property type="entry name" value="WD_REPEATS_REGION"/>
    <property type="match status" value="2"/>
</dbReference>
<dbReference type="PANTHER" id="PTHR43289">
    <property type="entry name" value="MITOGEN-ACTIVATED PROTEIN KINASE KINASE KINASE 20-RELATED"/>
    <property type="match status" value="1"/>
</dbReference>
<keyword evidence="2 6" id="KW-0547">Nucleotide-binding</keyword>
<gene>
    <name evidence="10" type="ORF">I7412_08060</name>
</gene>
<dbReference type="Proteomes" id="UP000604475">
    <property type="component" value="Unassembled WGS sequence"/>
</dbReference>
<dbReference type="PROSITE" id="PS50011">
    <property type="entry name" value="PROTEIN_KINASE_DOM"/>
    <property type="match status" value="1"/>
</dbReference>
<feature type="transmembrane region" description="Helical" evidence="8">
    <location>
        <begin position="286"/>
        <end position="308"/>
    </location>
</feature>
<keyword evidence="3 10" id="KW-0418">Kinase</keyword>
<dbReference type="GO" id="GO:0005524">
    <property type="term" value="F:ATP binding"/>
    <property type="evidence" value="ECO:0007669"/>
    <property type="project" value="UniProtKB-UniRule"/>
</dbReference>
<dbReference type="GO" id="GO:0004674">
    <property type="term" value="F:protein serine/threonine kinase activity"/>
    <property type="evidence" value="ECO:0007669"/>
    <property type="project" value="TreeGrafter"/>
</dbReference>
<evidence type="ECO:0000256" key="8">
    <source>
        <dbReference type="SAM" id="Phobius"/>
    </source>
</evidence>
<dbReference type="AlphaFoldDB" id="A0A937UQV9"/>
<evidence type="ECO:0000256" key="3">
    <source>
        <dbReference type="ARBA" id="ARBA00022777"/>
    </source>
</evidence>
<dbReference type="InterPro" id="IPR001680">
    <property type="entry name" value="WD40_rpt"/>
</dbReference>
<keyword evidence="11" id="KW-1185">Reference proteome</keyword>
<dbReference type="InterPro" id="IPR015943">
    <property type="entry name" value="WD40/YVTN_repeat-like_dom_sf"/>
</dbReference>
<dbReference type="CDD" id="cd14014">
    <property type="entry name" value="STKc_PknB_like"/>
    <property type="match status" value="1"/>
</dbReference>